<dbReference type="EMBL" id="BMMK01000006">
    <property type="protein sequence ID" value="GGM48068.1"/>
    <property type="molecule type" value="Genomic_DNA"/>
</dbReference>
<comment type="caution">
    <text evidence="3">The sequence shown here is derived from an EMBL/GenBank/DDBJ whole genome shotgun (WGS) entry which is preliminary data.</text>
</comment>
<evidence type="ECO:0000256" key="1">
    <source>
        <dbReference type="SAM" id="MobiDB-lite"/>
    </source>
</evidence>
<sequence>MQFQDPGTTRPRPPTLAEQKARQRAEAREREQQQAELARAEHRAKIRRRVLIGSGVTVGVVALIAISYAATRPQQVTAHCVQQDGTVVDDQYCDESYVRSHGGHVGGGIIFLPGGGQYYYNYGGTGRVGDKISGGSTVKPQGAEVKTQSGKTIQRGGFGIKGSSGS</sequence>
<keyword evidence="2" id="KW-1133">Transmembrane helix</keyword>
<evidence type="ECO:0000313" key="3">
    <source>
        <dbReference type="EMBL" id="GGM48068.1"/>
    </source>
</evidence>
<reference evidence="3" key="1">
    <citation type="journal article" date="2014" name="Int. J. Syst. Evol. Microbiol.">
        <title>Complete genome sequence of Corynebacterium casei LMG S-19264T (=DSM 44701T), isolated from a smear-ripened cheese.</title>
        <authorList>
            <consortium name="US DOE Joint Genome Institute (JGI-PGF)"/>
            <person name="Walter F."/>
            <person name="Albersmeier A."/>
            <person name="Kalinowski J."/>
            <person name="Ruckert C."/>
        </authorList>
    </citation>
    <scope>NUCLEOTIDE SEQUENCE</scope>
    <source>
        <strain evidence="3">CGMCC 4.5737</strain>
    </source>
</reference>
<keyword evidence="4" id="KW-1185">Reference proteome</keyword>
<keyword evidence="2" id="KW-0472">Membrane</keyword>
<dbReference type="Proteomes" id="UP000637578">
    <property type="component" value="Unassembled WGS sequence"/>
</dbReference>
<protein>
    <submittedName>
        <fullName evidence="3">Uncharacterized protein</fullName>
    </submittedName>
</protein>
<gene>
    <name evidence="3" type="ORF">GCM10012275_18920</name>
</gene>
<feature type="compositionally biased region" description="Gly residues" evidence="1">
    <location>
        <begin position="156"/>
        <end position="166"/>
    </location>
</feature>
<feature type="region of interest" description="Disordered" evidence="1">
    <location>
        <begin position="137"/>
        <end position="166"/>
    </location>
</feature>
<name>A0A8J3C7F8_9PSEU</name>
<keyword evidence="2" id="KW-0812">Transmembrane</keyword>
<feature type="region of interest" description="Disordered" evidence="1">
    <location>
        <begin position="1"/>
        <end position="40"/>
    </location>
</feature>
<evidence type="ECO:0000313" key="4">
    <source>
        <dbReference type="Proteomes" id="UP000637578"/>
    </source>
</evidence>
<feature type="compositionally biased region" description="Basic and acidic residues" evidence="1">
    <location>
        <begin position="19"/>
        <end position="40"/>
    </location>
</feature>
<dbReference type="AlphaFoldDB" id="A0A8J3C7F8"/>
<proteinExistence type="predicted"/>
<organism evidence="3 4">
    <name type="scientific">Longimycelium tulufanense</name>
    <dbReference type="NCBI Taxonomy" id="907463"/>
    <lineage>
        <taxon>Bacteria</taxon>
        <taxon>Bacillati</taxon>
        <taxon>Actinomycetota</taxon>
        <taxon>Actinomycetes</taxon>
        <taxon>Pseudonocardiales</taxon>
        <taxon>Pseudonocardiaceae</taxon>
        <taxon>Longimycelium</taxon>
    </lineage>
</organism>
<feature type="transmembrane region" description="Helical" evidence="2">
    <location>
        <begin position="50"/>
        <end position="70"/>
    </location>
</feature>
<accession>A0A8J3C7F8</accession>
<reference evidence="3" key="2">
    <citation type="submission" date="2020-09" db="EMBL/GenBank/DDBJ databases">
        <authorList>
            <person name="Sun Q."/>
            <person name="Zhou Y."/>
        </authorList>
    </citation>
    <scope>NUCLEOTIDE SEQUENCE</scope>
    <source>
        <strain evidence="3">CGMCC 4.5737</strain>
    </source>
</reference>
<evidence type="ECO:0000256" key="2">
    <source>
        <dbReference type="SAM" id="Phobius"/>
    </source>
</evidence>